<evidence type="ECO:0000256" key="1">
    <source>
        <dbReference type="ARBA" id="ARBA00023002"/>
    </source>
</evidence>
<dbReference type="PANTHER" id="PTHR42947:SF1">
    <property type="entry name" value="COB--COM HETERODISULFIDE REDUCTASE SUBUNIT B 1"/>
    <property type="match status" value="1"/>
</dbReference>
<dbReference type="Pfam" id="PF02754">
    <property type="entry name" value="CCG"/>
    <property type="match status" value="1"/>
</dbReference>
<name>A0A7C5LF77_CALS0</name>
<organism evidence="3">
    <name type="scientific">Caldiarchaeum subterraneum</name>
    <dbReference type="NCBI Taxonomy" id="311458"/>
    <lineage>
        <taxon>Archaea</taxon>
        <taxon>Nitrososphaerota</taxon>
        <taxon>Candidatus Caldarchaeales</taxon>
        <taxon>Candidatus Caldarchaeaceae</taxon>
        <taxon>Candidatus Caldarchaeum</taxon>
    </lineage>
</organism>
<keyword evidence="1" id="KW-0560">Oxidoreductase</keyword>
<dbReference type="Gene3D" id="1.20.1050.140">
    <property type="match status" value="1"/>
</dbReference>
<evidence type="ECO:0000313" key="3">
    <source>
        <dbReference type="EMBL" id="HHK68083.1"/>
    </source>
</evidence>
<proteinExistence type="predicted"/>
<dbReference type="InterPro" id="IPR004017">
    <property type="entry name" value="Cys_rich_dom"/>
</dbReference>
<protein>
    <submittedName>
        <fullName evidence="3">Heterodisulfide reductase subunit B</fullName>
    </submittedName>
</protein>
<feature type="domain" description="Cysteine-rich" evidence="2">
    <location>
        <begin position="232"/>
        <end position="331"/>
    </location>
</feature>
<gene>
    <name evidence="3" type="ORF">ENM11_02860</name>
</gene>
<dbReference type="PANTHER" id="PTHR42947">
    <property type="entry name" value="COB--COM HETERODISULFIDE REDUCTASE SUBUNIT B 1"/>
    <property type="match status" value="1"/>
</dbReference>
<dbReference type="GO" id="GO:0016491">
    <property type="term" value="F:oxidoreductase activity"/>
    <property type="evidence" value="ECO:0007669"/>
    <property type="project" value="UniProtKB-KW"/>
</dbReference>
<dbReference type="InterPro" id="IPR051278">
    <property type="entry name" value="HdrB/HdrD_reductase"/>
</dbReference>
<sequence length="424" mass="48925">MTEEIVVGSGESVELKREEAKLFERHLFAAKAHLSYGTVEEYLKMLEKMRELEKQGEIDVFHVADEFQPVTVRTLSGRQKKIPTVELWQHKSCGQCGHIPGYVTSLYWIMKELDVPFVDDTNQTSCTAWNYYGSGTSNPVALTAVFLRNMHVAWEKNAYPLIHCGTSYGDYKEVRFLVIMNRELRERVKAILKKIDRDIVVPEELVHYSEWLHVMRNRVAEKRKYDVSNVTVAVHAACHTYKLMPEDYTYQDDILDGVRPAPTTSVALALGAKVADYRNWYDCCGFGFRHILTEREMSRSFAYFRKIQPIVRDTRADVLLTHDTGCVTTLDKSQVVPLVHGYKETIPVMSDSQFAALAMGAHPFIVCQLHWHIAESKNLMAKMGIEWEKYMDDYKRYIDEIKKGARRPSFIKSPARRLTPRKPS</sequence>
<dbReference type="EMBL" id="DRWN01000023">
    <property type="protein sequence ID" value="HHK68083.1"/>
    <property type="molecule type" value="Genomic_DNA"/>
</dbReference>
<comment type="caution">
    <text evidence="3">The sequence shown here is derived from an EMBL/GenBank/DDBJ whole genome shotgun (WGS) entry which is preliminary data.</text>
</comment>
<evidence type="ECO:0000259" key="2">
    <source>
        <dbReference type="Pfam" id="PF02754"/>
    </source>
</evidence>
<dbReference type="AlphaFoldDB" id="A0A7C5LF77"/>
<reference evidence="3" key="1">
    <citation type="journal article" date="2020" name="mSystems">
        <title>Genome- and Community-Level Interaction Insights into Carbon Utilization and Element Cycling Functions of Hydrothermarchaeota in Hydrothermal Sediment.</title>
        <authorList>
            <person name="Zhou Z."/>
            <person name="Liu Y."/>
            <person name="Xu W."/>
            <person name="Pan J."/>
            <person name="Luo Z.H."/>
            <person name="Li M."/>
        </authorList>
    </citation>
    <scope>NUCLEOTIDE SEQUENCE [LARGE SCALE GENOMIC DNA]</scope>
    <source>
        <strain evidence="3">SpSt-1056</strain>
    </source>
</reference>
<accession>A0A7C5LF77</accession>